<feature type="transmembrane region" description="Helical" evidence="8">
    <location>
        <begin position="112"/>
        <end position="129"/>
    </location>
</feature>
<keyword evidence="5 8" id="KW-1133">Transmembrane helix</keyword>
<keyword evidence="7 9" id="KW-0548">Nucleotidyltransferase</keyword>
<dbReference type="GO" id="GO:0005886">
    <property type="term" value="C:plasma membrane"/>
    <property type="evidence" value="ECO:0007669"/>
    <property type="project" value="TreeGrafter"/>
</dbReference>
<dbReference type="RefSeq" id="WP_146513210.1">
    <property type="nucleotide sequence ID" value="NZ_SJPI01000001.1"/>
</dbReference>
<dbReference type="Proteomes" id="UP000316598">
    <property type="component" value="Unassembled WGS sequence"/>
</dbReference>
<dbReference type="AlphaFoldDB" id="A0A5C5WRX4"/>
<accession>A0A5C5WRX4</accession>
<dbReference type="GO" id="GO:0009273">
    <property type="term" value="P:peptidoglycan-based cell wall biogenesis"/>
    <property type="evidence" value="ECO:0007669"/>
    <property type="project" value="TreeGrafter"/>
</dbReference>
<evidence type="ECO:0000256" key="8">
    <source>
        <dbReference type="SAM" id="Phobius"/>
    </source>
</evidence>
<keyword evidence="4 7" id="KW-0812">Transmembrane</keyword>
<feature type="transmembrane region" description="Helical" evidence="8">
    <location>
        <begin position="47"/>
        <end position="77"/>
    </location>
</feature>
<keyword evidence="6 8" id="KW-0472">Membrane</keyword>
<dbReference type="InterPro" id="IPR000374">
    <property type="entry name" value="PC_trans"/>
</dbReference>
<dbReference type="OrthoDB" id="9799199at2"/>
<evidence type="ECO:0000256" key="5">
    <source>
        <dbReference type="ARBA" id="ARBA00022989"/>
    </source>
</evidence>
<dbReference type="UniPathway" id="UPA00557">
    <property type="reaction ID" value="UER00614"/>
</dbReference>
<evidence type="ECO:0000256" key="3">
    <source>
        <dbReference type="ARBA" id="ARBA00022679"/>
    </source>
</evidence>
<reference evidence="9 10" key="1">
    <citation type="submission" date="2019-02" db="EMBL/GenBank/DDBJ databases">
        <title>Deep-cultivation of Planctomycetes and their phenomic and genomic characterization uncovers novel biology.</title>
        <authorList>
            <person name="Wiegand S."/>
            <person name="Jogler M."/>
            <person name="Boedeker C."/>
            <person name="Pinto D."/>
            <person name="Vollmers J."/>
            <person name="Rivas-Marin E."/>
            <person name="Kohn T."/>
            <person name="Peeters S.H."/>
            <person name="Heuer A."/>
            <person name="Rast P."/>
            <person name="Oberbeckmann S."/>
            <person name="Bunk B."/>
            <person name="Jeske O."/>
            <person name="Meyerdierks A."/>
            <person name="Storesund J.E."/>
            <person name="Kallscheuer N."/>
            <person name="Luecker S."/>
            <person name="Lage O.M."/>
            <person name="Pohl T."/>
            <person name="Merkel B.J."/>
            <person name="Hornburger P."/>
            <person name="Mueller R.-W."/>
            <person name="Bruemmer F."/>
            <person name="Labrenz M."/>
            <person name="Spormann A.M."/>
            <person name="Op Den Camp H."/>
            <person name="Overmann J."/>
            <person name="Amann R."/>
            <person name="Jetten M.S.M."/>
            <person name="Mascher T."/>
            <person name="Medema M.H."/>
            <person name="Devos D.P."/>
            <person name="Kaster A.-K."/>
            <person name="Ovreas L."/>
            <person name="Rohde M."/>
            <person name="Galperin M.Y."/>
            <person name="Jogler C."/>
        </authorList>
    </citation>
    <scope>NUCLEOTIDE SEQUENCE [LARGE SCALE GENOMIC DNA]</scope>
    <source>
        <strain evidence="9 10">Pla22</strain>
    </source>
</reference>
<gene>
    <name evidence="9" type="primary">cdsA_2</name>
    <name evidence="9" type="ORF">Pla22_05390</name>
</gene>
<evidence type="ECO:0000256" key="2">
    <source>
        <dbReference type="ARBA" id="ARBA00010185"/>
    </source>
</evidence>
<dbReference type="PANTHER" id="PTHR43535:SF1">
    <property type="entry name" value="PHOSPHATIDATE CYTIDYLYLTRANSFERASE"/>
    <property type="match status" value="1"/>
</dbReference>
<name>A0A5C5WRX4_9BACT</name>
<keyword evidence="3 7" id="KW-0808">Transferase</keyword>
<dbReference type="GO" id="GO:0016024">
    <property type="term" value="P:CDP-diacylglycerol biosynthetic process"/>
    <property type="evidence" value="ECO:0007669"/>
    <property type="project" value="UniProtKB-UniPathway"/>
</dbReference>
<proteinExistence type="inferred from homology"/>
<comment type="catalytic activity">
    <reaction evidence="7">
        <text>a 1,2-diacyl-sn-glycero-3-phosphate + CTP + H(+) = a CDP-1,2-diacyl-sn-glycerol + diphosphate</text>
        <dbReference type="Rhea" id="RHEA:16229"/>
        <dbReference type="ChEBI" id="CHEBI:15378"/>
        <dbReference type="ChEBI" id="CHEBI:33019"/>
        <dbReference type="ChEBI" id="CHEBI:37563"/>
        <dbReference type="ChEBI" id="CHEBI:58332"/>
        <dbReference type="ChEBI" id="CHEBI:58608"/>
        <dbReference type="EC" id="2.7.7.41"/>
    </reaction>
</comment>
<feature type="transmembrane region" description="Helical" evidence="8">
    <location>
        <begin position="232"/>
        <end position="250"/>
    </location>
</feature>
<feature type="transmembrane region" description="Helical" evidence="8">
    <location>
        <begin position="189"/>
        <end position="212"/>
    </location>
</feature>
<feature type="transmembrane region" description="Helical" evidence="8">
    <location>
        <begin position="262"/>
        <end position="282"/>
    </location>
</feature>
<evidence type="ECO:0000256" key="4">
    <source>
        <dbReference type="ARBA" id="ARBA00022692"/>
    </source>
</evidence>
<keyword evidence="10" id="KW-1185">Reference proteome</keyword>
<evidence type="ECO:0000313" key="9">
    <source>
        <dbReference type="EMBL" id="TWT52911.1"/>
    </source>
</evidence>
<comment type="caution">
    <text evidence="9">The sequence shown here is derived from an EMBL/GenBank/DDBJ whole genome shotgun (WGS) entry which is preliminary data.</text>
</comment>
<comment type="pathway">
    <text evidence="7">Phospholipid metabolism; CDP-diacylglycerol biosynthesis; CDP-diacylglycerol from sn-glycerol 3-phosphate: step 3/3.</text>
</comment>
<evidence type="ECO:0000313" key="10">
    <source>
        <dbReference type="Proteomes" id="UP000316598"/>
    </source>
</evidence>
<evidence type="ECO:0000256" key="6">
    <source>
        <dbReference type="ARBA" id="ARBA00023136"/>
    </source>
</evidence>
<organism evidence="9 10">
    <name type="scientific">Rubripirellula amarantea</name>
    <dbReference type="NCBI Taxonomy" id="2527999"/>
    <lineage>
        <taxon>Bacteria</taxon>
        <taxon>Pseudomonadati</taxon>
        <taxon>Planctomycetota</taxon>
        <taxon>Planctomycetia</taxon>
        <taxon>Pirellulales</taxon>
        <taxon>Pirellulaceae</taxon>
        <taxon>Rubripirellula</taxon>
    </lineage>
</organism>
<feature type="transmembrane region" description="Helical" evidence="8">
    <location>
        <begin position="150"/>
        <end position="169"/>
    </location>
</feature>
<comment type="subcellular location">
    <subcellularLocation>
        <location evidence="1">Membrane</location>
        <topology evidence="1">Multi-pass membrane protein</topology>
    </subcellularLocation>
</comment>
<dbReference type="EMBL" id="SJPI01000001">
    <property type="protein sequence ID" value="TWT52911.1"/>
    <property type="molecule type" value="Genomic_DNA"/>
</dbReference>
<sequence>MNLAPEVRSTMLSLFAALFVASLVSMALVRMKPNLDFAELRSRIRTWWVIVGLFCLCLYWSTTATICFFGFVSFLALKEFLSMTPTRRADRRVLFYAYLAVVFQYYLAARAWYGMFIVFIPVLMFVWIPTRMWMMGQTKGFLRAAGSLHWALMLTVFSISHAAFLLVLSPGDSPRIEPAGAYEQTANGFGAGPGLLLFLILVTELNDIFQYLWGKSIGRRKVAPSISPGKTYAGLVGGVLSTVIFSALVGPRLTLLDFRTSMMAGAIIGVAGFAGDLCLSALKRDLNIKDFGATLPGHGGVLDRVDSLIFTAPLFFHFVYYCYG</sequence>
<dbReference type="Pfam" id="PF01148">
    <property type="entry name" value="CTP_transf_1"/>
    <property type="match status" value="1"/>
</dbReference>
<dbReference type="GO" id="GO:0004605">
    <property type="term" value="F:phosphatidate cytidylyltransferase activity"/>
    <property type="evidence" value="ECO:0007669"/>
    <property type="project" value="UniProtKB-EC"/>
</dbReference>
<evidence type="ECO:0000256" key="1">
    <source>
        <dbReference type="ARBA" id="ARBA00004141"/>
    </source>
</evidence>
<evidence type="ECO:0000256" key="7">
    <source>
        <dbReference type="RuleBase" id="RU003938"/>
    </source>
</evidence>
<protein>
    <recommendedName>
        <fullName evidence="7">Phosphatidate cytidylyltransferase</fullName>
        <ecNumber evidence="7">2.7.7.41</ecNumber>
    </recommendedName>
</protein>
<comment type="similarity">
    <text evidence="2 7">Belongs to the CDS family.</text>
</comment>
<dbReference type="EC" id="2.7.7.41" evidence="7"/>
<dbReference type="PANTHER" id="PTHR43535">
    <property type="entry name" value="PHOSPHATIDATE CYTIDYLYLTRANSFERASE"/>
    <property type="match status" value="1"/>
</dbReference>
<dbReference type="PROSITE" id="PS01315">
    <property type="entry name" value="CDS"/>
    <property type="match status" value="1"/>
</dbReference>